<keyword evidence="6" id="KW-1185">Reference proteome</keyword>
<evidence type="ECO:0000313" key="5">
    <source>
        <dbReference type="EMBL" id="EFH67288.1"/>
    </source>
</evidence>
<dbReference type="Pfam" id="PF02902">
    <property type="entry name" value="Peptidase_C48"/>
    <property type="match status" value="1"/>
</dbReference>
<keyword evidence="2" id="KW-0645">Protease</keyword>
<feature type="domain" description="Ubiquitin-like protease family profile" evidence="4">
    <location>
        <begin position="12"/>
        <end position="75"/>
    </location>
</feature>
<evidence type="ECO:0000256" key="3">
    <source>
        <dbReference type="ARBA" id="ARBA00022801"/>
    </source>
</evidence>
<gene>
    <name evidence="5" type="ORF">ARALYDRAFT_890894</name>
</gene>
<evidence type="ECO:0000313" key="6">
    <source>
        <dbReference type="Proteomes" id="UP000008694"/>
    </source>
</evidence>
<dbReference type="InterPro" id="IPR003653">
    <property type="entry name" value="Peptidase_C48_C"/>
</dbReference>
<keyword evidence="3" id="KW-0378">Hydrolase</keyword>
<dbReference type="Gene3D" id="3.40.395.10">
    <property type="entry name" value="Adenoviral Proteinase, Chain A"/>
    <property type="match status" value="1"/>
</dbReference>
<dbReference type="EMBL" id="GL348713">
    <property type="protein sequence ID" value="EFH67288.1"/>
    <property type="molecule type" value="Genomic_DNA"/>
</dbReference>
<protein>
    <recommendedName>
        <fullName evidence="4">Ubiquitin-like protease family profile domain-containing protein</fullName>
    </recommendedName>
</protein>
<dbReference type="GO" id="GO:0006508">
    <property type="term" value="P:proteolysis"/>
    <property type="evidence" value="ECO:0007669"/>
    <property type="project" value="UniProtKB-KW"/>
</dbReference>
<evidence type="ECO:0000256" key="1">
    <source>
        <dbReference type="ARBA" id="ARBA00005234"/>
    </source>
</evidence>
<dbReference type="Proteomes" id="UP000008694">
    <property type="component" value="Unassembled WGS sequence"/>
</dbReference>
<name>D7KIF8_ARALL</name>
<evidence type="ECO:0000256" key="2">
    <source>
        <dbReference type="ARBA" id="ARBA00022670"/>
    </source>
</evidence>
<dbReference type="SUPFAM" id="SSF54001">
    <property type="entry name" value="Cysteine proteinases"/>
    <property type="match status" value="1"/>
</dbReference>
<sequence>MLSAFVPVQVRKKSYARLGVKRISNVPENDDAGDCAIYSIKYIECLALRQSFDGLCDKNMQALRTKLAAKMFDELGEYAGTLNSDIRRKDFPIPQLDDS</sequence>
<dbReference type="InterPro" id="IPR038765">
    <property type="entry name" value="Papain-like_cys_pep_sf"/>
</dbReference>
<proteinExistence type="inferred from homology"/>
<evidence type="ECO:0000259" key="4">
    <source>
        <dbReference type="Pfam" id="PF02902"/>
    </source>
</evidence>
<comment type="similarity">
    <text evidence="1">Belongs to the peptidase C48 family.</text>
</comment>
<dbReference type="HOGENOM" id="CLU_168519_0_0_1"/>
<reference evidence="6" key="1">
    <citation type="journal article" date="2011" name="Nat. Genet.">
        <title>The Arabidopsis lyrata genome sequence and the basis of rapid genome size change.</title>
        <authorList>
            <person name="Hu T.T."/>
            <person name="Pattyn P."/>
            <person name="Bakker E.G."/>
            <person name="Cao J."/>
            <person name="Cheng J.-F."/>
            <person name="Clark R.M."/>
            <person name="Fahlgren N."/>
            <person name="Fawcett J.A."/>
            <person name="Grimwood J."/>
            <person name="Gundlach H."/>
            <person name="Haberer G."/>
            <person name="Hollister J.D."/>
            <person name="Ossowski S."/>
            <person name="Ottilar R.P."/>
            <person name="Salamov A.A."/>
            <person name="Schneeberger K."/>
            <person name="Spannagl M."/>
            <person name="Wang X."/>
            <person name="Yang L."/>
            <person name="Nasrallah M.E."/>
            <person name="Bergelson J."/>
            <person name="Carrington J.C."/>
            <person name="Gaut B.S."/>
            <person name="Schmutz J."/>
            <person name="Mayer K.F.X."/>
            <person name="Van de Peer Y."/>
            <person name="Grigoriev I.V."/>
            <person name="Nordborg M."/>
            <person name="Weigel D."/>
            <person name="Guo Y.-L."/>
        </authorList>
    </citation>
    <scope>NUCLEOTIDE SEQUENCE [LARGE SCALE GENOMIC DNA]</scope>
    <source>
        <strain evidence="6">cv. MN47</strain>
    </source>
</reference>
<dbReference type="AlphaFoldDB" id="D7KIF8"/>
<accession>D7KIF8</accession>
<dbReference type="GO" id="GO:0008234">
    <property type="term" value="F:cysteine-type peptidase activity"/>
    <property type="evidence" value="ECO:0007669"/>
    <property type="project" value="InterPro"/>
</dbReference>
<organism evidence="6">
    <name type="scientific">Arabidopsis lyrata subsp. lyrata</name>
    <name type="common">Lyre-leaved rock-cress</name>
    <dbReference type="NCBI Taxonomy" id="81972"/>
    <lineage>
        <taxon>Eukaryota</taxon>
        <taxon>Viridiplantae</taxon>
        <taxon>Streptophyta</taxon>
        <taxon>Embryophyta</taxon>
        <taxon>Tracheophyta</taxon>
        <taxon>Spermatophyta</taxon>
        <taxon>Magnoliopsida</taxon>
        <taxon>eudicotyledons</taxon>
        <taxon>Gunneridae</taxon>
        <taxon>Pentapetalae</taxon>
        <taxon>rosids</taxon>
        <taxon>malvids</taxon>
        <taxon>Brassicales</taxon>
        <taxon>Brassicaceae</taxon>
        <taxon>Camelineae</taxon>
        <taxon>Arabidopsis</taxon>
    </lineage>
</organism>
<dbReference type="Gramene" id="scaffold_103688.1">
    <property type="protein sequence ID" value="scaffold_103688.1"/>
    <property type="gene ID" value="scaffold_103688.1"/>
</dbReference>